<comment type="subunit">
    <text evidence="4">Monomer.</text>
</comment>
<dbReference type="Pfam" id="PF06831">
    <property type="entry name" value="H2TH"/>
    <property type="match status" value="1"/>
</dbReference>
<comment type="catalytic activity">
    <reaction evidence="1">
        <text>Hydrolysis of DNA containing ring-opened 7-methylguanine residues, releasing 2,6-diamino-4-hydroxy-5-(N-methyl)formamidopyrimidine.</text>
        <dbReference type="EC" id="3.2.2.23"/>
    </reaction>
</comment>
<dbReference type="InterPro" id="IPR035937">
    <property type="entry name" value="FPG_N"/>
</dbReference>
<dbReference type="GO" id="GO:0140078">
    <property type="term" value="F:class I DNA-(apurinic or apyrimidinic site) endonuclease activity"/>
    <property type="evidence" value="ECO:0007669"/>
    <property type="project" value="UniProtKB-EC"/>
</dbReference>
<protein>
    <submittedName>
        <fullName evidence="18">Formamidopyrimidine-DNA glycosylase</fullName>
        <ecNumber evidence="18">3.2.2.23</ecNumber>
    </submittedName>
</protein>
<evidence type="ECO:0000259" key="16">
    <source>
        <dbReference type="PROSITE" id="PS51066"/>
    </source>
</evidence>
<evidence type="ECO:0000256" key="1">
    <source>
        <dbReference type="ARBA" id="ARBA00001668"/>
    </source>
</evidence>
<dbReference type="SUPFAM" id="SSF81624">
    <property type="entry name" value="N-terminal domain of MutM-like DNA repair proteins"/>
    <property type="match status" value="1"/>
</dbReference>
<evidence type="ECO:0000259" key="17">
    <source>
        <dbReference type="PROSITE" id="PS51068"/>
    </source>
</evidence>
<keyword evidence="9" id="KW-0862">Zinc</keyword>
<evidence type="ECO:0000256" key="5">
    <source>
        <dbReference type="ARBA" id="ARBA00022723"/>
    </source>
</evidence>
<dbReference type="EC" id="3.2.2.23" evidence="18"/>
<dbReference type="CDD" id="cd08966">
    <property type="entry name" value="EcFpg-like_N"/>
    <property type="match status" value="1"/>
</dbReference>
<sequence length="271" mass="30619">MPELPEVETSRRGIEPHIINKKVTAVIIRQKKLRWPIPASLKTQLINQTINAVERRGKYILLRTQAGTVILHLGMSGSLRILKKNIAAEKHDHLDIVFSHNKVLRLRDPRRFGAALWTKSDPLKHKLLKLLGPEPLEDEFSAAYLFAASRNRKVAIKTFLMNSHIVVGVGNIYANESLFSAGINPKRAANKISLARYQKLVTQIKRILKASIEQGGTTLKDFINEEGKPGYFQQTLAVYGRASEPCIHCAKPIKQITQAQRSTFYCVHCQR</sequence>
<dbReference type="AlphaFoldDB" id="A0A3B0X609"/>
<evidence type="ECO:0000256" key="13">
    <source>
        <dbReference type="ARBA" id="ARBA00023268"/>
    </source>
</evidence>
<dbReference type="SMART" id="SM00898">
    <property type="entry name" value="Fapy_DNA_glyco"/>
    <property type="match status" value="1"/>
</dbReference>
<dbReference type="HAMAP" id="MF_00103">
    <property type="entry name" value="Fapy_DNA_glycosyl"/>
    <property type="match status" value="1"/>
</dbReference>
<comment type="cofactor">
    <cofactor evidence="2">
        <name>Zn(2+)</name>
        <dbReference type="ChEBI" id="CHEBI:29105"/>
    </cofactor>
</comment>
<accession>A0A3B0X609</accession>
<dbReference type="Pfam" id="PF06827">
    <property type="entry name" value="zf-FPG_IleRS"/>
    <property type="match status" value="1"/>
</dbReference>
<keyword evidence="10" id="KW-0238">DNA-binding</keyword>
<dbReference type="PANTHER" id="PTHR22993:SF9">
    <property type="entry name" value="FORMAMIDOPYRIMIDINE-DNA GLYCOSYLASE"/>
    <property type="match status" value="1"/>
</dbReference>
<gene>
    <name evidence="18" type="ORF">MNBD_GAMMA08-324</name>
</gene>
<keyword evidence="5" id="KW-0479">Metal-binding</keyword>
<evidence type="ECO:0000256" key="3">
    <source>
        <dbReference type="ARBA" id="ARBA00009409"/>
    </source>
</evidence>
<dbReference type="GO" id="GO:0034039">
    <property type="term" value="F:8-oxo-7,8-dihydroguanine DNA N-glycosylase activity"/>
    <property type="evidence" value="ECO:0007669"/>
    <property type="project" value="TreeGrafter"/>
</dbReference>
<dbReference type="InterPro" id="IPR015886">
    <property type="entry name" value="H2TH_FPG"/>
</dbReference>
<comment type="similarity">
    <text evidence="3">Belongs to the FPG family.</text>
</comment>
<dbReference type="InterPro" id="IPR020629">
    <property type="entry name" value="FPG_Glyclase"/>
</dbReference>
<keyword evidence="12" id="KW-0456">Lyase</keyword>
<comment type="catalytic activity">
    <reaction evidence="15">
        <text>2'-deoxyribonucleotide-(2'-deoxyribose 5'-phosphate)-2'-deoxyribonucleotide-DNA = a 3'-end 2'-deoxyribonucleotide-(2,3-dehydro-2,3-deoxyribose 5'-phosphate)-DNA + a 5'-end 5'-phospho-2'-deoxyribonucleoside-DNA + H(+)</text>
        <dbReference type="Rhea" id="RHEA:66592"/>
        <dbReference type="Rhea" id="RHEA-COMP:13180"/>
        <dbReference type="Rhea" id="RHEA-COMP:16897"/>
        <dbReference type="Rhea" id="RHEA-COMP:17067"/>
        <dbReference type="ChEBI" id="CHEBI:15378"/>
        <dbReference type="ChEBI" id="CHEBI:136412"/>
        <dbReference type="ChEBI" id="CHEBI:157695"/>
        <dbReference type="ChEBI" id="CHEBI:167181"/>
        <dbReference type="EC" id="4.2.99.18"/>
    </reaction>
</comment>
<organism evidence="18">
    <name type="scientific">hydrothermal vent metagenome</name>
    <dbReference type="NCBI Taxonomy" id="652676"/>
    <lineage>
        <taxon>unclassified sequences</taxon>
        <taxon>metagenomes</taxon>
        <taxon>ecological metagenomes</taxon>
    </lineage>
</organism>
<evidence type="ECO:0000256" key="7">
    <source>
        <dbReference type="ARBA" id="ARBA00022771"/>
    </source>
</evidence>
<dbReference type="SMART" id="SM01232">
    <property type="entry name" value="H2TH"/>
    <property type="match status" value="1"/>
</dbReference>
<dbReference type="PROSITE" id="PS51066">
    <property type="entry name" value="ZF_FPG_2"/>
    <property type="match status" value="1"/>
</dbReference>
<dbReference type="PROSITE" id="PS51068">
    <property type="entry name" value="FPG_CAT"/>
    <property type="match status" value="1"/>
</dbReference>
<dbReference type="EMBL" id="UOFH01000257">
    <property type="protein sequence ID" value="VAW63748.1"/>
    <property type="molecule type" value="Genomic_DNA"/>
</dbReference>
<dbReference type="InterPro" id="IPR000214">
    <property type="entry name" value="Znf_DNA_glyclase/AP_lyase"/>
</dbReference>
<reference evidence="18" key="1">
    <citation type="submission" date="2018-06" db="EMBL/GenBank/DDBJ databases">
        <authorList>
            <person name="Zhirakovskaya E."/>
        </authorList>
    </citation>
    <scope>NUCLEOTIDE SEQUENCE</scope>
</reference>
<dbReference type="GO" id="GO:0008270">
    <property type="term" value="F:zinc ion binding"/>
    <property type="evidence" value="ECO:0007669"/>
    <property type="project" value="UniProtKB-KW"/>
</dbReference>
<dbReference type="Gene3D" id="3.20.190.10">
    <property type="entry name" value="MutM-like, N-terminal"/>
    <property type="match status" value="1"/>
</dbReference>
<evidence type="ECO:0000256" key="9">
    <source>
        <dbReference type="ARBA" id="ARBA00022833"/>
    </source>
</evidence>
<dbReference type="InterPro" id="IPR010663">
    <property type="entry name" value="Znf_FPG/IleRS"/>
</dbReference>
<dbReference type="SUPFAM" id="SSF57716">
    <property type="entry name" value="Glucocorticoid receptor-like (DNA-binding domain)"/>
    <property type="match status" value="1"/>
</dbReference>
<feature type="domain" description="Formamidopyrimidine-DNA glycosylase catalytic" evidence="17">
    <location>
        <begin position="2"/>
        <end position="113"/>
    </location>
</feature>
<dbReference type="FunFam" id="3.20.190.10:FF:000001">
    <property type="entry name" value="Formamidopyrimidine-DNA glycosylase"/>
    <property type="match status" value="1"/>
</dbReference>
<dbReference type="NCBIfam" id="NF002211">
    <property type="entry name" value="PRK01103.1"/>
    <property type="match status" value="1"/>
</dbReference>
<evidence type="ECO:0000256" key="6">
    <source>
        <dbReference type="ARBA" id="ARBA00022763"/>
    </source>
</evidence>
<dbReference type="NCBIfam" id="TIGR00577">
    <property type="entry name" value="fpg"/>
    <property type="match status" value="1"/>
</dbReference>
<proteinExistence type="inferred from homology"/>
<keyword evidence="13" id="KW-0511">Multifunctional enzyme</keyword>
<dbReference type="Pfam" id="PF01149">
    <property type="entry name" value="Fapy_DNA_glyco"/>
    <property type="match status" value="1"/>
</dbReference>
<evidence type="ECO:0000256" key="14">
    <source>
        <dbReference type="ARBA" id="ARBA00023295"/>
    </source>
</evidence>
<evidence type="ECO:0000256" key="2">
    <source>
        <dbReference type="ARBA" id="ARBA00001947"/>
    </source>
</evidence>
<keyword evidence="6" id="KW-0227">DNA damage</keyword>
<dbReference type="InterPro" id="IPR015887">
    <property type="entry name" value="DNA_glyclase_Znf_dom_DNA_BS"/>
</dbReference>
<keyword evidence="8 18" id="KW-0378">Hydrolase</keyword>
<dbReference type="InterPro" id="IPR012319">
    <property type="entry name" value="FPG_cat"/>
</dbReference>
<dbReference type="FunFam" id="1.10.8.50:FF:000003">
    <property type="entry name" value="Formamidopyrimidine-DNA glycosylase"/>
    <property type="match status" value="1"/>
</dbReference>
<dbReference type="Gene3D" id="1.10.8.50">
    <property type="match status" value="1"/>
</dbReference>
<dbReference type="SUPFAM" id="SSF46946">
    <property type="entry name" value="S13-like H2TH domain"/>
    <property type="match status" value="1"/>
</dbReference>
<keyword evidence="11" id="KW-0234">DNA repair</keyword>
<evidence type="ECO:0000256" key="10">
    <source>
        <dbReference type="ARBA" id="ARBA00023125"/>
    </source>
</evidence>
<dbReference type="PANTHER" id="PTHR22993">
    <property type="entry name" value="FORMAMIDOPYRIMIDINE-DNA GLYCOSYLASE"/>
    <property type="match status" value="1"/>
</dbReference>
<keyword evidence="7" id="KW-0863">Zinc-finger</keyword>
<evidence type="ECO:0000256" key="8">
    <source>
        <dbReference type="ARBA" id="ARBA00022801"/>
    </source>
</evidence>
<dbReference type="GO" id="GO:0003684">
    <property type="term" value="F:damaged DNA binding"/>
    <property type="evidence" value="ECO:0007669"/>
    <property type="project" value="InterPro"/>
</dbReference>
<evidence type="ECO:0000313" key="18">
    <source>
        <dbReference type="EMBL" id="VAW63748.1"/>
    </source>
</evidence>
<dbReference type="PROSITE" id="PS01242">
    <property type="entry name" value="ZF_FPG_1"/>
    <property type="match status" value="1"/>
</dbReference>
<name>A0A3B0X609_9ZZZZ</name>
<evidence type="ECO:0000256" key="4">
    <source>
        <dbReference type="ARBA" id="ARBA00011245"/>
    </source>
</evidence>
<feature type="domain" description="FPG-type" evidence="16">
    <location>
        <begin position="237"/>
        <end position="271"/>
    </location>
</feature>
<keyword evidence="14 18" id="KW-0326">Glycosidase</keyword>
<dbReference type="InterPro" id="IPR010979">
    <property type="entry name" value="Ribosomal_uS13-like_H2TH"/>
</dbReference>
<evidence type="ECO:0000256" key="12">
    <source>
        <dbReference type="ARBA" id="ARBA00023239"/>
    </source>
</evidence>
<evidence type="ECO:0000256" key="15">
    <source>
        <dbReference type="ARBA" id="ARBA00044632"/>
    </source>
</evidence>
<evidence type="ECO:0000256" key="11">
    <source>
        <dbReference type="ARBA" id="ARBA00023204"/>
    </source>
</evidence>
<dbReference type="GO" id="GO:0006284">
    <property type="term" value="P:base-excision repair"/>
    <property type="evidence" value="ECO:0007669"/>
    <property type="project" value="InterPro"/>
</dbReference>